<evidence type="ECO:0000313" key="4">
    <source>
        <dbReference type="EMBL" id="KAF0710149.1"/>
    </source>
</evidence>
<sequence length="377" mass="40595">MFRHIARALPHLPAAAGSSLPCRAPFLPSLVSMNFTTSTADKKVYVGNLPMSMTEDEVKSFFESCGTVKTVKMVKDKTSHQFKGYGFVEFESTESAGQALQLGGKRVGGRPVTINPYKSKKPDVAAAKEASSSSSKIHFGNVPKEMVEHDVEALFAACGAIRAVTLVKDPAGVSRGYGSVEFEEIAAADAALKLVGRDVNGFSLIVRAVHENPAAGHLTVMVRQLAPTVTGDELAAQFAQYGGVERAYIIMNPETKQSKGYGFVEFKDPAAVQKAVDEADASGRKNVLLARKEESRVHTIYVGNMPLDIDEDKIRAVFESCGTIFQIRIANAPGSSRAFAHVQFETVKGATKGLRIRGTPAATIDGRKLFIEPAREE</sequence>
<accession>A0A485KHG3</accession>
<keyword evidence="6" id="KW-1185">Reference proteome</keyword>
<reference evidence="4" key="2">
    <citation type="submission" date="2019-06" db="EMBL/GenBank/DDBJ databases">
        <title>Genomics analysis of Aphanomyces spp. identifies a new class of oomycete effector associated with host adaptation.</title>
        <authorList>
            <person name="Gaulin E."/>
        </authorList>
    </citation>
    <scope>NUCLEOTIDE SEQUENCE</scope>
    <source>
        <strain evidence="4">CBS 578.67</strain>
    </source>
</reference>
<protein>
    <submittedName>
        <fullName evidence="5">Aste57867_5600 protein</fullName>
    </submittedName>
</protein>
<dbReference type="EMBL" id="VJMH01002082">
    <property type="protein sequence ID" value="KAF0710149.1"/>
    <property type="molecule type" value="Genomic_DNA"/>
</dbReference>
<evidence type="ECO:0000256" key="2">
    <source>
        <dbReference type="PROSITE-ProRule" id="PRU00176"/>
    </source>
</evidence>
<dbReference type="InterPro" id="IPR000504">
    <property type="entry name" value="RRM_dom"/>
</dbReference>
<dbReference type="PROSITE" id="PS50102">
    <property type="entry name" value="RRM"/>
    <property type="match status" value="4"/>
</dbReference>
<dbReference type="CDD" id="cd00590">
    <property type="entry name" value="RRM_SF"/>
    <property type="match status" value="1"/>
</dbReference>
<dbReference type="InterPro" id="IPR035979">
    <property type="entry name" value="RBD_domain_sf"/>
</dbReference>
<dbReference type="PANTHER" id="PTHR23236">
    <property type="entry name" value="EUKARYOTIC TRANSLATION INITIATION FACTOR 4B/4H"/>
    <property type="match status" value="1"/>
</dbReference>
<organism evidence="5 6">
    <name type="scientific">Aphanomyces stellatus</name>
    <dbReference type="NCBI Taxonomy" id="120398"/>
    <lineage>
        <taxon>Eukaryota</taxon>
        <taxon>Sar</taxon>
        <taxon>Stramenopiles</taxon>
        <taxon>Oomycota</taxon>
        <taxon>Saprolegniomycetes</taxon>
        <taxon>Saprolegniales</taxon>
        <taxon>Verrucalvaceae</taxon>
        <taxon>Aphanomyces</taxon>
    </lineage>
</organism>
<dbReference type="EMBL" id="CAADRA010002084">
    <property type="protein sequence ID" value="VFT82646.1"/>
    <property type="molecule type" value="Genomic_DNA"/>
</dbReference>
<proteinExistence type="predicted"/>
<dbReference type="Proteomes" id="UP000332933">
    <property type="component" value="Unassembled WGS sequence"/>
</dbReference>
<feature type="domain" description="RRM" evidence="3">
    <location>
        <begin position="298"/>
        <end position="376"/>
    </location>
</feature>
<feature type="domain" description="RRM" evidence="3">
    <location>
        <begin position="42"/>
        <end position="119"/>
    </location>
</feature>
<dbReference type="PANTHER" id="PTHR23236:SF11">
    <property type="entry name" value="EUKARYOTIC TRANSLATION INITIATION FACTOR 4H"/>
    <property type="match status" value="1"/>
</dbReference>
<gene>
    <name evidence="5" type="primary">Aste57867_5600</name>
    <name evidence="4" type="ORF">As57867_005587</name>
    <name evidence="5" type="ORF">ASTE57867_5600</name>
</gene>
<evidence type="ECO:0000313" key="6">
    <source>
        <dbReference type="Proteomes" id="UP000332933"/>
    </source>
</evidence>
<evidence type="ECO:0000256" key="1">
    <source>
        <dbReference type="ARBA" id="ARBA00022884"/>
    </source>
</evidence>
<dbReference type="Pfam" id="PF00076">
    <property type="entry name" value="RRM_1"/>
    <property type="match status" value="4"/>
</dbReference>
<dbReference type="AlphaFoldDB" id="A0A485KHG3"/>
<dbReference type="SMART" id="SM00360">
    <property type="entry name" value="RRM"/>
    <property type="match status" value="4"/>
</dbReference>
<dbReference type="GO" id="GO:0003723">
    <property type="term" value="F:RNA binding"/>
    <property type="evidence" value="ECO:0007669"/>
    <property type="project" value="UniProtKB-UniRule"/>
</dbReference>
<dbReference type="SUPFAM" id="SSF54928">
    <property type="entry name" value="RNA-binding domain, RBD"/>
    <property type="match status" value="3"/>
</dbReference>
<dbReference type="Gene3D" id="3.30.70.330">
    <property type="match status" value="4"/>
</dbReference>
<reference evidence="5 6" key="1">
    <citation type="submission" date="2019-03" db="EMBL/GenBank/DDBJ databases">
        <authorList>
            <person name="Gaulin E."/>
            <person name="Dumas B."/>
        </authorList>
    </citation>
    <scope>NUCLEOTIDE SEQUENCE [LARGE SCALE GENOMIC DNA]</scope>
    <source>
        <strain evidence="5">CBS 568.67</strain>
    </source>
</reference>
<evidence type="ECO:0000259" key="3">
    <source>
        <dbReference type="PROSITE" id="PS50102"/>
    </source>
</evidence>
<keyword evidence="1 2" id="KW-0694">RNA-binding</keyword>
<feature type="domain" description="RRM" evidence="3">
    <location>
        <begin position="135"/>
        <end position="211"/>
    </location>
</feature>
<feature type="domain" description="RRM" evidence="3">
    <location>
        <begin position="218"/>
        <end position="294"/>
    </location>
</feature>
<name>A0A485KHG3_9STRA</name>
<dbReference type="OrthoDB" id="5411533at2759"/>
<evidence type="ECO:0000313" key="5">
    <source>
        <dbReference type="EMBL" id="VFT82646.1"/>
    </source>
</evidence>
<dbReference type="InterPro" id="IPR012677">
    <property type="entry name" value="Nucleotide-bd_a/b_plait_sf"/>
</dbReference>